<evidence type="ECO:0000259" key="3">
    <source>
        <dbReference type="PROSITE" id="PS51746"/>
    </source>
</evidence>
<feature type="domain" description="Guanylate cyclase" evidence="2">
    <location>
        <begin position="715"/>
        <end position="914"/>
    </location>
</feature>
<protein>
    <submittedName>
        <fullName evidence="4">Cysteinyl-tRNA synthetase</fullName>
    </submittedName>
</protein>
<feature type="region of interest" description="Disordered" evidence="1">
    <location>
        <begin position="299"/>
        <end position="337"/>
    </location>
</feature>
<feature type="compositionally biased region" description="Basic and acidic residues" evidence="1">
    <location>
        <begin position="306"/>
        <end position="318"/>
    </location>
</feature>
<name>A0AAD5X2G5_9FUNG</name>
<organism evidence="4 5">
    <name type="scientific">Rhizophlyctis rosea</name>
    <dbReference type="NCBI Taxonomy" id="64517"/>
    <lineage>
        <taxon>Eukaryota</taxon>
        <taxon>Fungi</taxon>
        <taxon>Fungi incertae sedis</taxon>
        <taxon>Chytridiomycota</taxon>
        <taxon>Chytridiomycota incertae sedis</taxon>
        <taxon>Chytridiomycetes</taxon>
        <taxon>Rhizophlyctidales</taxon>
        <taxon>Rhizophlyctidaceae</taxon>
        <taxon>Rhizophlyctis</taxon>
    </lineage>
</organism>
<dbReference type="InterPro" id="IPR036457">
    <property type="entry name" value="PPM-type-like_dom_sf"/>
</dbReference>
<feature type="domain" description="PPM-type phosphatase" evidence="3">
    <location>
        <begin position="150"/>
        <end position="647"/>
    </location>
</feature>
<dbReference type="PROSITE" id="PS50125">
    <property type="entry name" value="GUANYLATE_CYCLASE_2"/>
    <property type="match status" value="1"/>
</dbReference>
<dbReference type="SUPFAM" id="SSF55073">
    <property type="entry name" value="Nucleotide cyclase"/>
    <property type="match status" value="1"/>
</dbReference>
<feature type="region of interest" description="Disordered" evidence="1">
    <location>
        <begin position="1150"/>
        <end position="1376"/>
    </location>
</feature>
<dbReference type="InterPro" id="IPR001932">
    <property type="entry name" value="PPM-type_phosphatase-like_dom"/>
</dbReference>
<feature type="compositionally biased region" description="Gly residues" evidence="1">
    <location>
        <begin position="255"/>
        <end position="266"/>
    </location>
</feature>
<feature type="compositionally biased region" description="Basic and acidic residues" evidence="1">
    <location>
        <begin position="1153"/>
        <end position="1168"/>
    </location>
</feature>
<gene>
    <name evidence="4" type="primary">CYR1_2</name>
    <name evidence="4" type="ORF">HK097_007095</name>
</gene>
<dbReference type="InterPro" id="IPR029787">
    <property type="entry name" value="Nucleotide_cyclase"/>
</dbReference>
<comment type="caution">
    <text evidence="4">The sequence shown here is derived from an EMBL/GenBank/DDBJ whole genome shotgun (WGS) entry which is preliminary data.</text>
</comment>
<dbReference type="PANTHER" id="PTHR43081:SF1">
    <property type="entry name" value="ADENYLATE CYCLASE, TERMINAL-DIFFERENTIATION SPECIFIC"/>
    <property type="match status" value="1"/>
</dbReference>
<dbReference type="Gene3D" id="3.60.40.10">
    <property type="entry name" value="PPM-type phosphatase domain"/>
    <property type="match status" value="1"/>
</dbReference>
<dbReference type="EMBL" id="JADGJD010000348">
    <property type="protein sequence ID" value="KAJ3051881.1"/>
    <property type="molecule type" value="Genomic_DNA"/>
</dbReference>
<feature type="compositionally biased region" description="Gly residues" evidence="1">
    <location>
        <begin position="235"/>
        <end position="245"/>
    </location>
</feature>
<dbReference type="SMART" id="SM00332">
    <property type="entry name" value="PP2Cc"/>
    <property type="match status" value="1"/>
</dbReference>
<proteinExistence type="predicted"/>
<evidence type="ECO:0000313" key="4">
    <source>
        <dbReference type="EMBL" id="KAJ3051881.1"/>
    </source>
</evidence>
<feature type="region of interest" description="Disordered" evidence="1">
    <location>
        <begin position="582"/>
        <end position="610"/>
    </location>
</feature>
<dbReference type="SMART" id="SM00044">
    <property type="entry name" value="CYCc"/>
    <property type="match status" value="1"/>
</dbReference>
<feature type="non-terminal residue" evidence="4">
    <location>
        <position position="1"/>
    </location>
</feature>
<dbReference type="PANTHER" id="PTHR43081">
    <property type="entry name" value="ADENYLATE CYCLASE, TERMINAL-DIFFERENTIATION SPECIFIC-RELATED"/>
    <property type="match status" value="1"/>
</dbReference>
<feature type="compositionally biased region" description="Polar residues" evidence="1">
    <location>
        <begin position="599"/>
        <end position="610"/>
    </location>
</feature>
<dbReference type="GO" id="GO:0035556">
    <property type="term" value="P:intracellular signal transduction"/>
    <property type="evidence" value="ECO:0007669"/>
    <property type="project" value="InterPro"/>
</dbReference>
<dbReference type="Proteomes" id="UP001212841">
    <property type="component" value="Unassembled WGS sequence"/>
</dbReference>
<dbReference type="Pfam" id="PF00211">
    <property type="entry name" value="Guanylate_cyc"/>
    <property type="match status" value="1"/>
</dbReference>
<feature type="region of interest" description="Disordered" evidence="1">
    <location>
        <begin position="515"/>
        <end position="540"/>
    </location>
</feature>
<feature type="region of interest" description="Disordered" evidence="1">
    <location>
        <begin position="232"/>
        <end position="266"/>
    </location>
</feature>
<dbReference type="Pfam" id="PF00481">
    <property type="entry name" value="PP2C"/>
    <property type="match status" value="1"/>
</dbReference>
<feature type="compositionally biased region" description="Low complexity" evidence="1">
    <location>
        <begin position="1352"/>
        <end position="1376"/>
    </location>
</feature>
<evidence type="ECO:0000256" key="1">
    <source>
        <dbReference type="SAM" id="MobiDB-lite"/>
    </source>
</evidence>
<dbReference type="InterPro" id="IPR001054">
    <property type="entry name" value="A/G_cyclase"/>
</dbReference>
<feature type="compositionally biased region" description="Basic and acidic residues" evidence="1">
    <location>
        <begin position="1191"/>
        <end position="1256"/>
    </location>
</feature>
<dbReference type="PROSITE" id="PS51746">
    <property type="entry name" value="PPM_2"/>
    <property type="match status" value="1"/>
</dbReference>
<evidence type="ECO:0000259" key="2">
    <source>
        <dbReference type="PROSITE" id="PS50125"/>
    </source>
</evidence>
<evidence type="ECO:0000313" key="5">
    <source>
        <dbReference type="Proteomes" id="UP001212841"/>
    </source>
</evidence>
<dbReference type="CDD" id="cd07302">
    <property type="entry name" value="CHD"/>
    <property type="match status" value="1"/>
</dbReference>
<feature type="region of interest" description="Disordered" evidence="1">
    <location>
        <begin position="410"/>
        <end position="431"/>
    </location>
</feature>
<dbReference type="GO" id="GO:0009190">
    <property type="term" value="P:cyclic nucleotide biosynthetic process"/>
    <property type="evidence" value="ECO:0007669"/>
    <property type="project" value="InterPro"/>
</dbReference>
<keyword evidence="5" id="KW-1185">Reference proteome</keyword>
<dbReference type="InterPro" id="IPR050697">
    <property type="entry name" value="Adenylyl/Guanylyl_Cyclase_3/4"/>
</dbReference>
<accession>A0AAD5X2G5</accession>
<reference evidence="4" key="1">
    <citation type="submission" date="2020-05" db="EMBL/GenBank/DDBJ databases">
        <title>Phylogenomic resolution of chytrid fungi.</title>
        <authorList>
            <person name="Stajich J.E."/>
            <person name="Amses K."/>
            <person name="Simmons R."/>
            <person name="Seto K."/>
            <person name="Myers J."/>
            <person name="Bonds A."/>
            <person name="Quandt C.A."/>
            <person name="Barry K."/>
            <person name="Liu P."/>
            <person name="Grigoriev I."/>
            <person name="Longcore J.E."/>
            <person name="James T.Y."/>
        </authorList>
    </citation>
    <scope>NUCLEOTIDE SEQUENCE</scope>
    <source>
        <strain evidence="4">JEL0318</strain>
    </source>
</reference>
<dbReference type="SUPFAM" id="SSF81606">
    <property type="entry name" value="PP2C-like"/>
    <property type="match status" value="1"/>
</dbReference>
<dbReference type="Gene3D" id="3.30.70.1230">
    <property type="entry name" value="Nucleotide cyclase"/>
    <property type="match status" value="1"/>
</dbReference>
<sequence>PYDWNWNWNLDLKYLNLSGNKRLEIKPSSNFLSPSSTVTPALPSGFTSAPTSSPAAGYKVGGAKAAPIQAPATSGALVASPASGRRDLTDFNALTSLKMLGLMDVTCLIVPPDETVDRRVRTTSSEIPMIGIPSGVIRYGVADVLARPINRSLPSPLCGWYPPPATITDDEIGSDTFGVWDLVIPKFRGKDNEALFGVFDGRGSAGGTRMAKYLNEWFGWFFSNELEKLEKEPEGGLGSGVGSGKGSVRTPSFGAKGGSVGQGAGRGGPVQLDAAAITTALRRTFLAINREMGSICVSGGSWDAPEEPKSDTKREPSVKGRPSFTKRTPRTGSQSDINQYPGLFGASAVVIFMVGSLSVTSKRGGKCTLYVANVGDGLAVMSKAGGMSHVLSRCHLLDLEGVSRVSATLGERQGKDAVSPSEIGTHAGSTPLRKAMPWPLSELERVQYSGGWFGTSGQVNGQVDLARAFGYFQHLGPVNANPWIQKIELELEEEEEEPPMPPMRRANTGLANLWGRHGGPLPGQPEEEQGGEVSAGPGGGGDEFIVLTSAAVWRAVNCGGTYEDGARVVVDIARSALTQVSGGANSQVGGGAPAMGMSKSPSGALLSSNKPAGGSGWGTAAMKVRDTALSFGGSRVGGGYLVMILGLRDIAKRSAWWAAVTARRGSAESSAESMSLHGSQRSVEAVIKDKRKKGLEELMGEMLLKEITPPTGKLALVFTDIKNSTMIWESNPIAMRAALRLHHQAMRRLLRQMGGYEVKTEGDAFMVSFQNVLQAVEWASAVQGELLNLEWPAEILATMDGGEVWWQKGEKEFITGEALAALRENGDEGDEASDVEVELTGDGRVRGESNSILSSGASTASLKGPSKRRGRELIFRGLSVRMGIHFGTPLCEVDPITSRMDYYGPMVNRAARVSGASQGGQVLISSDGMKEVRRRLGLLQSTNEAEPVRSGEDLMERVNVEDSQIREDATRLVRLGLVTWCIGEVKLKGLETPEVIYAIYRRELCMRHRFFALEQSGELDLHEKAARSSVRSTRKRRIHIDRALVQNIGGICLRLEYIAARVDESNMEYASPGSFDWVVEGVEDTDRESLIKILDHIAGRIENAVSILYLNNSPFVKVLQSLGEVIDTDPNHLLRGLQLYAEQLQEKKIRKSREKEAKAAARAEREAAARLAAQEESTGQEDQEFRNANSMEREKERDRERDRDRDRKGSDDRRRRSSGRDMERERVERREREREREKERERERHRSSGRERDSSRRPSAGDSSGVSTDRSRRPSGGAAVSDRMRRGSSAGPSDERDRLRKVSGGAGAERDRSRARSGAGGSDERQGGSSTRRPSVLGSVGEEIGRDRAAARRGSVLVGSSSSSSPTGSPLRPRKE</sequence>